<proteinExistence type="predicted"/>
<feature type="region of interest" description="Disordered" evidence="1">
    <location>
        <begin position="100"/>
        <end position="121"/>
    </location>
</feature>
<feature type="compositionally biased region" description="Low complexity" evidence="1">
    <location>
        <begin position="458"/>
        <end position="476"/>
    </location>
</feature>
<feature type="chain" id="PRO_5046923472" evidence="2">
    <location>
        <begin position="20"/>
        <end position="586"/>
    </location>
</feature>
<reference evidence="4" key="1">
    <citation type="submission" date="2025-08" db="UniProtKB">
        <authorList>
            <consortium name="RefSeq"/>
        </authorList>
    </citation>
    <scope>IDENTIFICATION</scope>
    <source>
        <tissue evidence="4">Whole body</tissue>
    </source>
</reference>
<feature type="compositionally biased region" description="Polar residues" evidence="1">
    <location>
        <begin position="328"/>
        <end position="364"/>
    </location>
</feature>
<dbReference type="RefSeq" id="XP_026490299.2">
    <property type="nucleotide sequence ID" value="XM_026634514.2"/>
</dbReference>
<dbReference type="GeneID" id="113396539"/>
<feature type="compositionally biased region" description="Basic and acidic residues" evidence="1">
    <location>
        <begin position="108"/>
        <end position="121"/>
    </location>
</feature>
<feature type="compositionally biased region" description="Low complexity" evidence="1">
    <location>
        <begin position="384"/>
        <end position="403"/>
    </location>
</feature>
<feature type="region of interest" description="Disordered" evidence="1">
    <location>
        <begin position="326"/>
        <end position="365"/>
    </location>
</feature>
<keyword evidence="2" id="KW-0732">Signal</keyword>
<dbReference type="OrthoDB" id="7458610at2759"/>
<organism evidence="3 4">
    <name type="scientific">Vanessa tameamea</name>
    <name type="common">Kamehameha butterfly</name>
    <dbReference type="NCBI Taxonomy" id="334116"/>
    <lineage>
        <taxon>Eukaryota</taxon>
        <taxon>Metazoa</taxon>
        <taxon>Ecdysozoa</taxon>
        <taxon>Arthropoda</taxon>
        <taxon>Hexapoda</taxon>
        <taxon>Insecta</taxon>
        <taxon>Pterygota</taxon>
        <taxon>Neoptera</taxon>
        <taxon>Endopterygota</taxon>
        <taxon>Lepidoptera</taxon>
        <taxon>Glossata</taxon>
        <taxon>Ditrysia</taxon>
        <taxon>Papilionoidea</taxon>
        <taxon>Nymphalidae</taxon>
        <taxon>Nymphalinae</taxon>
        <taxon>Vanessa</taxon>
    </lineage>
</organism>
<feature type="region of interest" description="Disordered" evidence="1">
    <location>
        <begin position="561"/>
        <end position="586"/>
    </location>
</feature>
<feature type="region of interest" description="Disordered" evidence="1">
    <location>
        <begin position="521"/>
        <end position="541"/>
    </location>
</feature>
<keyword evidence="3" id="KW-1185">Reference proteome</keyword>
<name>A0A8B8HZN6_VANTA</name>
<feature type="compositionally biased region" description="Basic and acidic residues" evidence="1">
    <location>
        <begin position="571"/>
        <end position="586"/>
    </location>
</feature>
<feature type="signal peptide" evidence="2">
    <location>
        <begin position="1"/>
        <end position="19"/>
    </location>
</feature>
<feature type="compositionally biased region" description="Polar residues" evidence="1">
    <location>
        <begin position="435"/>
        <end position="446"/>
    </location>
</feature>
<feature type="region of interest" description="Disordered" evidence="1">
    <location>
        <begin position="384"/>
        <end position="405"/>
    </location>
</feature>
<protein>
    <submittedName>
        <fullName evidence="4">Uncharacterized protein LOC113396539</fullName>
    </submittedName>
</protein>
<feature type="compositionally biased region" description="Polar residues" evidence="1">
    <location>
        <begin position="259"/>
        <end position="288"/>
    </location>
</feature>
<accession>A0A8B8HZN6</accession>
<dbReference type="AlphaFoldDB" id="A0A8B8HZN6"/>
<dbReference type="OMA" id="QEHETQN"/>
<evidence type="ECO:0000313" key="3">
    <source>
        <dbReference type="Proteomes" id="UP001652626"/>
    </source>
</evidence>
<feature type="region of interest" description="Disordered" evidence="1">
    <location>
        <begin position="421"/>
        <end position="483"/>
    </location>
</feature>
<gene>
    <name evidence="4" type="primary">LOC113396539</name>
</gene>
<dbReference type="Proteomes" id="UP001652626">
    <property type="component" value="Chromosome 15"/>
</dbReference>
<evidence type="ECO:0000313" key="4">
    <source>
        <dbReference type="RefSeq" id="XP_026490299.2"/>
    </source>
</evidence>
<feature type="region of interest" description="Disordered" evidence="1">
    <location>
        <begin position="244"/>
        <end position="288"/>
    </location>
</feature>
<sequence length="586" mass="63836">MRLYTFILTLCVCALHVRAASISSEKKLDDLDNVDLDNVALEPELIDQVTVKDVDNNLRKTIVDIPVKIVEEPTVLDENSNDYVPKDDESIIIKRVDIDLANPGPPQRQEHETQNPENYGEKEKAVFGIKKSIEDTKKIFNQGIQELSHNFKNLFGNNEDLPAIKNNLQNLRHTFTDQIVKLNETIIKNLNPDSSQTIKESEKKLKIVESQLQNLQKKFEVGVDTLTEGVEVLTIIREEDETAKTKSIISEEGEVAKQDTLTSANPESQQGATSSTLAPTVSSTNAPASSNPIMTWLSNFQNDITSAFTNFQTTIQNNWIGIPFFQGAPNSNQGTDTTVQNPPAQGQNTVPAGAQSDTAVTQATPAPWGPQAIIQQIQNLINPGQNSQQAAQGQQTTAPAANNGPFANTIQSIVQFIQRPNQAQTQPPANPTPASAGSTNPTSTNSDKTDASQADAIPVPNQQAQPVPQSAPAQQPLGQNGPIQQLVQNNPIIKGIQSAVQRLQGTPNPETPRNEIIKDNSEEKVELKGRPGVNTSNQGDIDISGVVKHIEAQKEENFIPKDTQENLDGPIKADKVEIPSLSDKTE</sequence>
<evidence type="ECO:0000256" key="2">
    <source>
        <dbReference type="SAM" id="SignalP"/>
    </source>
</evidence>
<evidence type="ECO:0000256" key="1">
    <source>
        <dbReference type="SAM" id="MobiDB-lite"/>
    </source>
</evidence>